<comment type="caution">
    <text evidence="5">The sequence shown here is derived from an EMBL/GenBank/DDBJ whole genome shotgun (WGS) entry which is preliminary data.</text>
</comment>
<dbReference type="SUPFAM" id="SSF46785">
    <property type="entry name" value="Winged helix' DNA-binding domain"/>
    <property type="match status" value="1"/>
</dbReference>
<dbReference type="Pfam" id="PF13412">
    <property type="entry name" value="HTH_24"/>
    <property type="match status" value="1"/>
</dbReference>
<sequence>MLELDSCDLRLLELIQQDSQTSQAALGERVHLSTAAVNRRLKRLAVAGVIKSYGAVLSGPALGHPLTIIASVETESERIDLLDAMKAAFAKCPQVQQCYYVTGEWDFILILAVRDMAQYTALTRKLFFKSNNVKRFRTLVSMDTIKASFKIPIEATDL</sequence>
<name>A0ABV2Q9Q9_9BURK</name>
<proteinExistence type="predicted"/>
<dbReference type="InterPro" id="IPR019888">
    <property type="entry name" value="Tscrpt_reg_AsnC-like"/>
</dbReference>
<dbReference type="InterPro" id="IPR019887">
    <property type="entry name" value="Tscrpt_reg_AsnC/Lrp_C"/>
</dbReference>
<dbReference type="Gene3D" id="3.30.70.920">
    <property type="match status" value="1"/>
</dbReference>
<dbReference type="InterPro" id="IPR036390">
    <property type="entry name" value="WH_DNA-bd_sf"/>
</dbReference>
<dbReference type="PRINTS" id="PR00033">
    <property type="entry name" value="HTHASNC"/>
</dbReference>
<keyword evidence="6" id="KW-1185">Reference proteome</keyword>
<keyword evidence="3" id="KW-0804">Transcription</keyword>
<dbReference type="InterPro" id="IPR011008">
    <property type="entry name" value="Dimeric_a/b-barrel"/>
</dbReference>
<dbReference type="SUPFAM" id="SSF54909">
    <property type="entry name" value="Dimeric alpha+beta barrel"/>
    <property type="match status" value="1"/>
</dbReference>
<reference evidence="5 6" key="1">
    <citation type="submission" date="2024-06" db="EMBL/GenBank/DDBJ databases">
        <title>Sorghum-associated microbial communities from plants grown in Nebraska, USA.</title>
        <authorList>
            <person name="Schachtman D."/>
        </authorList>
    </citation>
    <scope>NUCLEOTIDE SEQUENCE [LARGE SCALE GENOMIC DNA]</scope>
    <source>
        <strain evidence="5 6">2709</strain>
    </source>
</reference>
<dbReference type="Pfam" id="PF01037">
    <property type="entry name" value="AsnC_trans_reg"/>
    <property type="match status" value="1"/>
</dbReference>
<evidence type="ECO:0000256" key="3">
    <source>
        <dbReference type="ARBA" id="ARBA00023163"/>
    </source>
</evidence>
<dbReference type="Gene3D" id="1.10.10.10">
    <property type="entry name" value="Winged helix-like DNA-binding domain superfamily/Winged helix DNA-binding domain"/>
    <property type="match status" value="1"/>
</dbReference>
<dbReference type="Proteomes" id="UP001549320">
    <property type="component" value="Unassembled WGS sequence"/>
</dbReference>
<evidence type="ECO:0000256" key="2">
    <source>
        <dbReference type="ARBA" id="ARBA00023125"/>
    </source>
</evidence>
<keyword evidence="1" id="KW-0805">Transcription regulation</keyword>
<evidence type="ECO:0000313" key="5">
    <source>
        <dbReference type="EMBL" id="MET4577776.1"/>
    </source>
</evidence>
<gene>
    <name evidence="5" type="ORF">ABIE13_002887</name>
</gene>
<dbReference type="InterPro" id="IPR000485">
    <property type="entry name" value="AsnC-type_HTH_dom"/>
</dbReference>
<dbReference type="EMBL" id="JBEPSH010000005">
    <property type="protein sequence ID" value="MET4577776.1"/>
    <property type="molecule type" value="Genomic_DNA"/>
</dbReference>
<dbReference type="RefSeq" id="WP_354444439.1">
    <property type="nucleotide sequence ID" value="NZ_JBEPSH010000005.1"/>
</dbReference>
<dbReference type="PROSITE" id="PS50956">
    <property type="entry name" value="HTH_ASNC_2"/>
    <property type="match status" value="1"/>
</dbReference>
<protein>
    <submittedName>
        <fullName evidence="5">Lrp/AsnC family leucine-responsive transcriptional regulator</fullName>
    </submittedName>
</protein>
<dbReference type="InterPro" id="IPR036388">
    <property type="entry name" value="WH-like_DNA-bd_sf"/>
</dbReference>
<accession>A0ABV2Q9Q9</accession>
<dbReference type="PANTHER" id="PTHR30154:SF34">
    <property type="entry name" value="TRANSCRIPTIONAL REGULATOR AZLB"/>
    <property type="match status" value="1"/>
</dbReference>
<dbReference type="SMART" id="SM00344">
    <property type="entry name" value="HTH_ASNC"/>
    <property type="match status" value="1"/>
</dbReference>
<dbReference type="PANTHER" id="PTHR30154">
    <property type="entry name" value="LEUCINE-RESPONSIVE REGULATORY PROTEIN"/>
    <property type="match status" value="1"/>
</dbReference>
<organism evidence="5 6">
    <name type="scientific">Ottowia thiooxydans</name>
    <dbReference type="NCBI Taxonomy" id="219182"/>
    <lineage>
        <taxon>Bacteria</taxon>
        <taxon>Pseudomonadati</taxon>
        <taxon>Pseudomonadota</taxon>
        <taxon>Betaproteobacteria</taxon>
        <taxon>Burkholderiales</taxon>
        <taxon>Comamonadaceae</taxon>
        <taxon>Ottowia</taxon>
    </lineage>
</organism>
<feature type="domain" description="HTH asnC-type" evidence="4">
    <location>
        <begin position="4"/>
        <end position="65"/>
    </location>
</feature>
<evidence type="ECO:0000313" key="6">
    <source>
        <dbReference type="Proteomes" id="UP001549320"/>
    </source>
</evidence>
<keyword evidence="2" id="KW-0238">DNA-binding</keyword>
<evidence type="ECO:0000259" key="4">
    <source>
        <dbReference type="PROSITE" id="PS50956"/>
    </source>
</evidence>
<evidence type="ECO:0000256" key="1">
    <source>
        <dbReference type="ARBA" id="ARBA00023015"/>
    </source>
</evidence>